<dbReference type="Proteomes" id="UP000306753">
    <property type="component" value="Unassembled WGS sequence"/>
</dbReference>
<evidence type="ECO:0000256" key="2">
    <source>
        <dbReference type="ARBA" id="ARBA00007776"/>
    </source>
</evidence>
<dbReference type="Pfam" id="PF04093">
    <property type="entry name" value="MreD"/>
    <property type="match status" value="1"/>
</dbReference>
<evidence type="ECO:0000256" key="3">
    <source>
        <dbReference type="ARBA" id="ARBA00022475"/>
    </source>
</evidence>
<evidence type="ECO:0000256" key="1">
    <source>
        <dbReference type="ARBA" id="ARBA00004651"/>
    </source>
</evidence>
<comment type="caution">
    <text evidence="10">The sequence shown here is derived from an EMBL/GenBank/DDBJ whole genome shotgun (WGS) entry which is preliminary data.</text>
</comment>
<protein>
    <recommendedName>
        <fullName evidence="8">Rod shape-determining protein MreD</fullName>
    </recommendedName>
</protein>
<evidence type="ECO:0000313" key="10">
    <source>
        <dbReference type="EMBL" id="TLX65327.1"/>
    </source>
</evidence>
<name>A0A5R9QJ69_9GAMM</name>
<keyword evidence="5 8" id="KW-0133">Cell shape</keyword>
<gene>
    <name evidence="10" type="primary">mreD</name>
    <name evidence="10" type="ORF">DN820_00185</name>
</gene>
<dbReference type="InterPro" id="IPR026034">
    <property type="entry name" value="MreD_proteobac"/>
</dbReference>
<dbReference type="NCBIfam" id="TIGR03426">
    <property type="entry name" value="shape_MreD"/>
    <property type="match status" value="1"/>
</dbReference>
<proteinExistence type="inferred from homology"/>
<dbReference type="PIRSF" id="PIRSF018472">
    <property type="entry name" value="MreD_proteobac"/>
    <property type="match status" value="1"/>
</dbReference>
<dbReference type="PANTHER" id="PTHR37484:SF1">
    <property type="entry name" value="ROD SHAPE-DETERMINING PROTEIN MRED"/>
    <property type="match status" value="1"/>
</dbReference>
<dbReference type="GO" id="GO:0008360">
    <property type="term" value="P:regulation of cell shape"/>
    <property type="evidence" value="ECO:0007669"/>
    <property type="project" value="UniProtKB-UniRule"/>
</dbReference>
<comment type="similarity">
    <text evidence="2 8">Belongs to the MreD family.</text>
</comment>
<dbReference type="RefSeq" id="WP_138407381.1">
    <property type="nucleotide sequence ID" value="NZ_QLAE01000006.1"/>
</dbReference>
<dbReference type="EMBL" id="QLAG01000001">
    <property type="protein sequence ID" value="TLX65327.1"/>
    <property type="molecule type" value="Genomic_DNA"/>
</dbReference>
<dbReference type="AlphaFoldDB" id="A0A5R9QJ69"/>
<keyword evidence="11" id="KW-1185">Reference proteome</keyword>
<feature type="transmembrane region" description="Helical" evidence="9">
    <location>
        <begin position="68"/>
        <end position="92"/>
    </location>
</feature>
<reference evidence="10 11" key="1">
    <citation type="journal article" date="2017" name="Eur. J. Clin. Microbiol. Infect. Dis.">
        <title>Uncommonly isolated clinical Pseudomonas: identification and phylogenetic assignation.</title>
        <authorList>
            <person name="Mulet M."/>
            <person name="Gomila M."/>
            <person name="Ramirez A."/>
            <person name="Cardew S."/>
            <person name="Moore E.R."/>
            <person name="Lalucat J."/>
            <person name="Garcia-Valdes E."/>
        </authorList>
    </citation>
    <scope>NUCLEOTIDE SEQUENCE [LARGE SCALE GENOMIC DNA]</scope>
    <source>
        <strain evidence="10 11">SD129</strain>
    </source>
</reference>
<evidence type="ECO:0000313" key="11">
    <source>
        <dbReference type="Proteomes" id="UP000306753"/>
    </source>
</evidence>
<dbReference type="InterPro" id="IPR007227">
    <property type="entry name" value="Cell_shape_determining_MreD"/>
</dbReference>
<comment type="subcellular location">
    <subcellularLocation>
        <location evidence="8">Cell inner membrane</location>
    </subcellularLocation>
    <subcellularLocation>
        <location evidence="1">Cell membrane</location>
        <topology evidence="1">Multi-pass membrane protein</topology>
    </subcellularLocation>
</comment>
<organism evidence="10 11">
    <name type="scientific">Stutzerimonas nosocomialis</name>
    <dbReference type="NCBI Taxonomy" id="1056496"/>
    <lineage>
        <taxon>Bacteria</taxon>
        <taxon>Pseudomonadati</taxon>
        <taxon>Pseudomonadota</taxon>
        <taxon>Gammaproteobacteria</taxon>
        <taxon>Pseudomonadales</taxon>
        <taxon>Pseudomonadaceae</taxon>
        <taxon>Stutzerimonas</taxon>
    </lineage>
</organism>
<keyword evidence="4 9" id="KW-0812">Transmembrane</keyword>
<evidence type="ECO:0000256" key="7">
    <source>
        <dbReference type="ARBA" id="ARBA00023136"/>
    </source>
</evidence>
<dbReference type="PANTHER" id="PTHR37484">
    <property type="entry name" value="ROD SHAPE-DETERMINING PROTEIN MRED"/>
    <property type="match status" value="1"/>
</dbReference>
<accession>A0A5R9QJ69</accession>
<evidence type="ECO:0000256" key="9">
    <source>
        <dbReference type="SAM" id="Phobius"/>
    </source>
</evidence>
<feature type="transmembrane region" description="Helical" evidence="9">
    <location>
        <begin position="12"/>
        <end position="30"/>
    </location>
</feature>
<evidence type="ECO:0000256" key="8">
    <source>
        <dbReference type="PIRNR" id="PIRNR018472"/>
    </source>
</evidence>
<sequence length="162" mass="18429">MINSRRNNGWLVWLTFVLGLLLSVAPMPEFMNIGRPLWLAMFVTYWVLYLPHRVGMTTAWILGIGQDVLYGSLLGQHALVLTLVAGMVLALNQRLRIYPVWQQVMILLVVFGLAQLVQLWLNTLGGSRPPTLTFLLPALVSALLWPWIFVALRGLRLRFHVN</sequence>
<dbReference type="GO" id="GO:0005886">
    <property type="term" value="C:plasma membrane"/>
    <property type="evidence" value="ECO:0007669"/>
    <property type="project" value="UniProtKB-SubCell"/>
</dbReference>
<keyword evidence="8" id="KW-0997">Cell inner membrane</keyword>
<keyword evidence="7 8" id="KW-0472">Membrane</keyword>
<dbReference type="OrthoDB" id="6647425at2"/>
<comment type="function">
    <text evidence="8">Involved in formation of the rod shape of the cell. May also contribute to regulation of formation of penicillin-binding proteins.</text>
</comment>
<keyword evidence="3 8" id="KW-1003">Cell membrane</keyword>
<evidence type="ECO:0000256" key="5">
    <source>
        <dbReference type="ARBA" id="ARBA00022960"/>
    </source>
</evidence>
<evidence type="ECO:0000256" key="6">
    <source>
        <dbReference type="ARBA" id="ARBA00022989"/>
    </source>
</evidence>
<feature type="transmembrane region" description="Helical" evidence="9">
    <location>
        <begin position="104"/>
        <end position="121"/>
    </location>
</feature>
<feature type="transmembrane region" description="Helical" evidence="9">
    <location>
        <begin position="133"/>
        <end position="152"/>
    </location>
</feature>
<evidence type="ECO:0000256" key="4">
    <source>
        <dbReference type="ARBA" id="ARBA00022692"/>
    </source>
</evidence>
<keyword evidence="6 9" id="KW-1133">Transmembrane helix</keyword>